<reference evidence="1 2" key="1">
    <citation type="submission" date="2022-01" db="EMBL/GenBank/DDBJ databases">
        <title>Flavihumibacter sp. nov., isolated from sediment of a river.</title>
        <authorList>
            <person name="Liu H."/>
        </authorList>
    </citation>
    <scope>NUCLEOTIDE SEQUENCE [LARGE SCALE GENOMIC DNA]</scope>
    <source>
        <strain evidence="1 2">RY-1</strain>
    </source>
</reference>
<sequence length="113" mass="12333">MSLLRSVISSCILLILSSLLLLSCQKAEMEAPVLTADPALVQTWRYPCGPACDASAWVLVMQNGIAYEAPDLPANFQIDDQPVSVQYRRTGRKSTFNPGTGLEIISIVAIRPR</sequence>
<gene>
    <name evidence="1" type="ORF">L0U88_09090</name>
</gene>
<evidence type="ECO:0000313" key="2">
    <source>
        <dbReference type="Proteomes" id="UP001200145"/>
    </source>
</evidence>
<evidence type="ECO:0008006" key="3">
    <source>
        <dbReference type="Google" id="ProtNLM"/>
    </source>
</evidence>
<dbReference type="Proteomes" id="UP001200145">
    <property type="component" value="Unassembled WGS sequence"/>
</dbReference>
<evidence type="ECO:0000313" key="1">
    <source>
        <dbReference type="EMBL" id="MCF1714778.1"/>
    </source>
</evidence>
<accession>A0ABS9BGF8</accession>
<dbReference type="RefSeq" id="WP_234865731.1">
    <property type="nucleotide sequence ID" value="NZ_JAKEVY010000002.1"/>
</dbReference>
<protein>
    <recommendedName>
        <fullName evidence="3">NlpE-like protein</fullName>
    </recommendedName>
</protein>
<keyword evidence="2" id="KW-1185">Reference proteome</keyword>
<proteinExistence type="predicted"/>
<dbReference type="PROSITE" id="PS51257">
    <property type="entry name" value="PROKAR_LIPOPROTEIN"/>
    <property type="match status" value="1"/>
</dbReference>
<comment type="caution">
    <text evidence="1">The sequence shown here is derived from an EMBL/GenBank/DDBJ whole genome shotgun (WGS) entry which is preliminary data.</text>
</comment>
<organism evidence="1 2">
    <name type="scientific">Flavihumibacter fluminis</name>
    <dbReference type="NCBI Taxonomy" id="2909236"/>
    <lineage>
        <taxon>Bacteria</taxon>
        <taxon>Pseudomonadati</taxon>
        <taxon>Bacteroidota</taxon>
        <taxon>Chitinophagia</taxon>
        <taxon>Chitinophagales</taxon>
        <taxon>Chitinophagaceae</taxon>
        <taxon>Flavihumibacter</taxon>
    </lineage>
</organism>
<name>A0ABS9BGF8_9BACT</name>
<dbReference type="EMBL" id="JAKEVY010000002">
    <property type="protein sequence ID" value="MCF1714778.1"/>
    <property type="molecule type" value="Genomic_DNA"/>
</dbReference>